<sequence length="218" mass="24414">MHEKEMETKRHIVLVHGASHGAWCWYELVPLLKLAGHQVTTVDLGASGINPKQIDDITSISDYLQPLMDFMSSLPQDEKVILVGHSFGGIGISLAMENFPEKVLAAVFVAAYMPNCSVPLITLQQEEIELAKMLVRPCGTFFIDLAKECPITEAKYGSINRIFVVCHDDGVMKEGFQRWVIENSPPKEVIVINKADDMVMLSKPQELCQCLHEIVQKY</sequence>
<dbReference type="Proteomes" id="UP001163603">
    <property type="component" value="Chromosome 5"/>
</dbReference>
<reference evidence="2" key="1">
    <citation type="journal article" date="2023" name="G3 (Bethesda)">
        <title>Genome assembly and association tests identify interacting loci associated with vigor, precocity, and sex in interspecific pistachio rootstocks.</title>
        <authorList>
            <person name="Palmer W."/>
            <person name="Jacygrad E."/>
            <person name="Sagayaradj S."/>
            <person name="Cavanaugh K."/>
            <person name="Han R."/>
            <person name="Bertier L."/>
            <person name="Beede B."/>
            <person name="Kafkas S."/>
            <person name="Golino D."/>
            <person name="Preece J."/>
            <person name="Michelmore R."/>
        </authorList>
    </citation>
    <scope>NUCLEOTIDE SEQUENCE [LARGE SCALE GENOMIC DNA]</scope>
</reference>
<dbReference type="EMBL" id="CM047740">
    <property type="protein sequence ID" value="KAJ0039484.1"/>
    <property type="molecule type" value="Genomic_DNA"/>
</dbReference>
<organism evidence="1 2">
    <name type="scientific">Pistacia integerrima</name>
    <dbReference type="NCBI Taxonomy" id="434235"/>
    <lineage>
        <taxon>Eukaryota</taxon>
        <taxon>Viridiplantae</taxon>
        <taxon>Streptophyta</taxon>
        <taxon>Embryophyta</taxon>
        <taxon>Tracheophyta</taxon>
        <taxon>Spermatophyta</taxon>
        <taxon>Magnoliopsida</taxon>
        <taxon>eudicotyledons</taxon>
        <taxon>Gunneridae</taxon>
        <taxon>Pentapetalae</taxon>
        <taxon>rosids</taxon>
        <taxon>malvids</taxon>
        <taxon>Sapindales</taxon>
        <taxon>Anacardiaceae</taxon>
        <taxon>Pistacia</taxon>
    </lineage>
</organism>
<evidence type="ECO:0000313" key="1">
    <source>
        <dbReference type="EMBL" id="KAJ0039484.1"/>
    </source>
</evidence>
<accession>A0ACC0YQP2</accession>
<comment type="caution">
    <text evidence="1">The sequence shown here is derived from an EMBL/GenBank/DDBJ whole genome shotgun (WGS) entry which is preliminary data.</text>
</comment>
<evidence type="ECO:0000313" key="2">
    <source>
        <dbReference type="Proteomes" id="UP001163603"/>
    </source>
</evidence>
<keyword evidence="2" id="KW-1185">Reference proteome</keyword>
<protein>
    <submittedName>
        <fullName evidence="1">Uncharacterized protein</fullName>
    </submittedName>
</protein>
<name>A0ACC0YQP2_9ROSI</name>
<gene>
    <name evidence="1" type="ORF">Pint_28132</name>
</gene>
<proteinExistence type="predicted"/>